<evidence type="ECO:0000313" key="1">
    <source>
        <dbReference type="EMBL" id="OBZ80256.1"/>
    </source>
</evidence>
<dbReference type="PANTHER" id="PTHR31912:SF34">
    <property type="entry name" value="NOTOCHORD-RELATED PROTEIN"/>
    <property type="match status" value="1"/>
</dbReference>
<dbReference type="InParanoid" id="A0A1C7MV06"/>
<protein>
    <submittedName>
        <fullName evidence="1">Uncharacterized protein</fullName>
    </submittedName>
</protein>
<name>A0A1C7MV06_9FUNG</name>
<proteinExistence type="predicted"/>
<comment type="caution">
    <text evidence="1">The sequence shown here is derived from an EMBL/GenBank/DDBJ whole genome shotgun (WGS) entry which is preliminary data.</text>
</comment>
<dbReference type="OrthoDB" id="2286841at2759"/>
<dbReference type="PANTHER" id="PTHR31912">
    <property type="entry name" value="IP13529P"/>
    <property type="match status" value="1"/>
</dbReference>
<dbReference type="STRING" id="101091.A0A1C7MV06"/>
<dbReference type="AlphaFoldDB" id="A0A1C7MV06"/>
<accession>A0A1C7MV06</accession>
<dbReference type="Proteomes" id="UP000093000">
    <property type="component" value="Unassembled WGS sequence"/>
</dbReference>
<gene>
    <name evidence="1" type="ORF">A0J61_11695</name>
</gene>
<reference evidence="1 2" key="1">
    <citation type="submission" date="2016-03" db="EMBL/GenBank/DDBJ databases">
        <title>Choanephora cucurbitarum.</title>
        <authorList>
            <person name="Min B."/>
            <person name="Park H."/>
            <person name="Park J.-H."/>
            <person name="Shin H.-D."/>
            <person name="Choi I.-G."/>
        </authorList>
    </citation>
    <scope>NUCLEOTIDE SEQUENCE [LARGE SCALE GENOMIC DNA]</scope>
    <source>
        <strain evidence="1 2">KUS-F28377</strain>
    </source>
</reference>
<evidence type="ECO:0000313" key="2">
    <source>
        <dbReference type="Proteomes" id="UP000093000"/>
    </source>
</evidence>
<keyword evidence="2" id="KW-1185">Reference proteome</keyword>
<sequence>MIQGATEDNKDFPASKLFFKDRGSDSLLALNAFSPDKDIPTEILHTVLLRIAQYLTNDLIKIDANDEELNIIADALDNYKFSEGFSRKFSRQLRHCESFLGKDYKILLQVLPVKLVSHFSESTTHIVKIFHCFAKLGKLYSLLFVQEVSDNFDDYIEQVKESSNELVSALHLYDTVCTVQDYKGYTAKPKVHFLTHIAEGIQRFGTASNFETEKSEQFNKHIREHIHHTNKVDVSKQLATKFGKQSVMRHVIDGGS</sequence>
<organism evidence="1 2">
    <name type="scientific">Choanephora cucurbitarum</name>
    <dbReference type="NCBI Taxonomy" id="101091"/>
    <lineage>
        <taxon>Eukaryota</taxon>
        <taxon>Fungi</taxon>
        <taxon>Fungi incertae sedis</taxon>
        <taxon>Mucoromycota</taxon>
        <taxon>Mucoromycotina</taxon>
        <taxon>Mucoromycetes</taxon>
        <taxon>Mucorales</taxon>
        <taxon>Mucorineae</taxon>
        <taxon>Choanephoraceae</taxon>
        <taxon>Choanephoroideae</taxon>
        <taxon>Choanephora</taxon>
    </lineage>
</organism>
<dbReference type="EMBL" id="LUGH01002360">
    <property type="protein sequence ID" value="OBZ80256.1"/>
    <property type="molecule type" value="Genomic_DNA"/>
</dbReference>